<feature type="transmembrane region" description="Helical" evidence="1">
    <location>
        <begin position="23"/>
        <end position="48"/>
    </location>
</feature>
<name>A0A5N5UI62_9EURY</name>
<accession>A0A5N5UI62</accession>
<keyword evidence="1" id="KW-1133">Transmembrane helix</keyword>
<comment type="caution">
    <text evidence="2">The sequence shown here is derived from an EMBL/GenBank/DDBJ whole genome shotgun (WGS) entry which is preliminary data.</text>
</comment>
<reference evidence="2 3" key="1">
    <citation type="submission" date="2019-10" db="EMBL/GenBank/DDBJ databases">
        <title>Unraveling microbial dark matter from salterns through culturing: the case of the genus Halosegnis.</title>
        <authorList>
            <person name="Duran-Viseras A."/>
            <person name="Andrei A.-S."/>
            <person name="Vera-Gargallo B."/>
            <person name="Ghai R."/>
            <person name="Sanchez-Porro C."/>
            <person name="Ventosa A."/>
        </authorList>
    </citation>
    <scope>NUCLEOTIDE SEQUENCE [LARGE SCALE GENOMIC DNA]</scope>
    <source>
        <strain evidence="2 3">F17-44</strain>
    </source>
</reference>
<sequence>MSDADELTDADVRRIVREELPKAGWSLLSTVFWTITALFAVLVGVQLVQIALAGAGVATLAYGAGGVLVVGASVYLLYLLHWKRRASV</sequence>
<feature type="transmembrane region" description="Helical" evidence="1">
    <location>
        <begin position="60"/>
        <end position="80"/>
    </location>
</feature>
<dbReference type="OrthoDB" id="241801at2157"/>
<keyword evidence="1" id="KW-0472">Membrane</keyword>
<proteinExistence type="predicted"/>
<evidence type="ECO:0000256" key="1">
    <source>
        <dbReference type="SAM" id="Phobius"/>
    </source>
</evidence>
<organism evidence="2 3">
    <name type="scientific">Halosegnis rubeus</name>
    <dbReference type="NCBI Taxonomy" id="2212850"/>
    <lineage>
        <taxon>Archaea</taxon>
        <taxon>Methanobacteriati</taxon>
        <taxon>Methanobacteriota</taxon>
        <taxon>Stenosarchaea group</taxon>
        <taxon>Halobacteria</taxon>
        <taxon>Halobacteriales</taxon>
        <taxon>Natronomonadaceae</taxon>
        <taxon>Halosegnis</taxon>
    </lineage>
</organism>
<dbReference type="EMBL" id="QJOW01000001">
    <property type="protein sequence ID" value="KAB7517950.1"/>
    <property type="molecule type" value="Genomic_DNA"/>
</dbReference>
<evidence type="ECO:0000313" key="2">
    <source>
        <dbReference type="EMBL" id="KAB7517950.1"/>
    </source>
</evidence>
<protein>
    <submittedName>
        <fullName evidence="2">Uncharacterized protein</fullName>
    </submittedName>
</protein>
<keyword evidence="1" id="KW-0812">Transmembrane</keyword>
<gene>
    <name evidence="2" type="ORF">DMP03_00870</name>
</gene>
<evidence type="ECO:0000313" key="3">
    <source>
        <dbReference type="Proteomes" id="UP000326302"/>
    </source>
</evidence>
<dbReference type="AlphaFoldDB" id="A0A5N5UI62"/>
<dbReference type="RefSeq" id="WP_152118853.1">
    <property type="nucleotide sequence ID" value="NZ_QJOW01000001.1"/>
</dbReference>
<dbReference type="Proteomes" id="UP000326302">
    <property type="component" value="Unassembled WGS sequence"/>
</dbReference>